<dbReference type="GO" id="GO:0046872">
    <property type="term" value="F:metal ion binding"/>
    <property type="evidence" value="ECO:0007669"/>
    <property type="project" value="UniProtKB-KW"/>
</dbReference>
<dbReference type="PANTHER" id="PTHR42988:SF2">
    <property type="entry name" value="CYCLIC NUCLEOTIDE PHOSPHODIESTERASE CBUA0032-RELATED"/>
    <property type="match status" value="1"/>
</dbReference>
<comment type="caution">
    <text evidence="6">The sequence shown here is derived from an EMBL/GenBank/DDBJ whole genome shotgun (WGS) entry which is preliminary data.</text>
</comment>
<dbReference type="Gene3D" id="3.30.750.180">
    <property type="entry name" value="GpdQ, beta-strand dimerisation domain"/>
    <property type="match status" value="1"/>
</dbReference>
<protein>
    <submittedName>
        <fullName evidence="6">3',5'-cyclic AMP phosphodiesterase CpdA</fullName>
    </submittedName>
</protein>
<dbReference type="EMBL" id="QAYG01000005">
    <property type="protein sequence ID" value="PTW60107.1"/>
    <property type="molecule type" value="Genomic_DNA"/>
</dbReference>
<gene>
    <name evidence="6" type="ORF">C8N35_105109</name>
</gene>
<dbReference type="InterPro" id="IPR004843">
    <property type="entry name" value="Calcineurin-like_PHP"/>
</dbReference>
<reference evidence="6 7" key="1">
    <citation type="submission" date="2018-04" db="EMBL/GenBank/DDBJ databases">
        <title>Genomic Encyclopedia of Archaeal and Bacterial Type Strains, Phase II (KMG-II): from individual species to whole genera.</title>
        <authorList>
            <person name="Goeker M."/>
        </authorList>
    </citation>
    <scope>NUCLEOTIDE SEQUENCE [LARGE SCALE GENOMIC DNA]</scope>
    <source>
        <strain evidence="6 7">DSM 23382</strain>
    </source>
</reference>
<evidence type="ECO:0000259" key="5">
    <source>
        <dbReference type="Pfam" id="PF00149"/>
    </source>
</evidence>
<dbReference type="Pfam" id="PF00149">
    <property type="entry name" value="Metallophos"/>
    <property type="match status" value="1"/>
</dbReference>
<dbReference type="InterPro" id="IPR026575">
    <property type="entry name" value="GpdQ/CpdA-like"/>
</dbReference>
<dbReference type="Proteomes" id="UP000244081">
    <property type="component" value="Unassembled WGS sequence"/>
</dbReference>
<dbReference type="CDD" id="cd07402">
    <property type="entry name" value="MPP_GpdQ"/>
    <property type="match status" value="1"/>
</dbReference>
<dbReference type="InterPro" id="IPR042281">
    <property type="entry name" value="GpdQ_beta-strand"/>
</dbReference>
<name>A0A2T5V8N2_9HYPH</name>
<evidence type="ECO:0000313" key="6">
    <source>
        <dbReference type="EMBL" id="PTW60107.1"/>
    </source>
</evidence>
<dbReference type="InterPro" id="IPR050884">
    <property type="entry name" value="CNP_phosphodiesterase-III"/>
</dbReference>
<evidence type="ECO:0000256" key="3">
    <source>
        <dbReference type="ARBA" id="ARBA00023004"/>
    </source>
</evidence>
<dbReference type="RefSeq" id="WP_107990567.1">
    <property type="nucleotide sequence ID" value="NZ_QAYG01000005.1"/>
</dbReference>
<dbReference type="InterPro" id="IPR042283">
    <property type="entry name" value="GpdQ_catalytic"/>
</dbReference>
<keyword evidence="7" id="KW-1185">Reference proteome</keyword>
<feature type="domain" description="Calcineurin-like phosphoesterase" evidence="5">
    <location>
        <begin position="4"/>
        <end position="199"/>
    </location>
</feature>
<dbReference type="GO" id="GO:0004112">
    <property type="term" value="F:cyclic-nucleotide phosphodiesterase activity"/>
    <property type="evidence" value="ECO:0007669"/>
    <property type="project" value="InterPro"/>
</dbReference>
<dbReference type="PANTHER" id="PTHR42988">
    <property type="entry name" value="PHOSPHOHYDROLASE"/>
    <property type="match status" value="1"/>
</dbReference>
<dbReference type="SUPFAM" id="SSF56300">
    <property type="entry name" value="Metallo-dependent phosphatases"/>
    <property type="match status" value="1"/>
</dbReference>
<dbReference type="Gene3D" id="3.60.21.40">
    <property type="entry name" value="GpdQ, catalytic alpha/beta sandwich domain"/>
    <property type="match status" value="1"/>
</dbReference>
<evidence type="ECO:0000256" key="4">
    <source>
        <dbReference type="ARBA" id="ARBA00025742"/>
    </source>
</evidence>
<proteinExistence type="inferred from homology"/>
<evidence type="ECO:0000256" key="2">
    <source>
        <dbReference type="ARBA" id="ARBA00022801"/>
    </source>
</evidence>
<comment type="similarity">
    <text evidence="4">Belongs to the cyclic nucleotide phosphodiesterase class-III family.</text>
</comment>
<keyword evidence="1" id="KW-0479">Metal-binding</keyword>
<organism evidence="6 7">
    <name type="scientific">Breoghania corrubedonensis</name>
    <dbReference type="NCBI Taxonomy" id="665038"/>
    <lineage>
        <taxon>Bacteria</taxon>
        <taxon>Pseudomonadati</taxon>
        <taxon>Pseudomonadota</taxon>
        <taxon>Alphaproteobacteria</taxon>
        <taxon>Hyphomicrobiales</taxon>
        <taxon>Stappiaceae</taxon>
        <taxon>Breoghania</taxon>
    </lineage>
</organism>
<keyword evidence="2" id="KW-0378">Hydrolase</keyword>
<accession>A0A2T5V8N2</accession>
<evidence type="ECO:0000256" key="1">
    <source>
        <dbReference type="ARBA" id="ARBA00022723"/>
    </source>
</evidence>
<dbReference type="AlphaFoldDB" id="A0A2T5V8N2"/>
<dbReference type="OrthoDB" id="651281at2"/>
<dbReference type="InterPro" id="IPR029052">
    <property type="entry name" value="Metallo-depent_PP-like"/>
</dbReference>
<sequence length="277" mass="29820">MTLIAQISDLHLKPRGLACYRVSETNKLAERAVQALMALDPAPDAVIVTGDIADQGDPREYTVAREILSRLPMPVYLLSGNHDDSAHLKATFPGYPGLDQGPADRIRYASRIGDVRLIALDSSIPGAGHGALGADQCAWLDETLGAEPEVPTLIAVHHPPVLTGIRHMDAINLRDGAALADIVRKHSQVERIICGHDHRGIVASCGGRIVTIAPGVAHQVVLAFDEDAPAQFNFEPPAYYLHHWSAEAGLVTHTAYIEKADGPYPFWAGEGVSWPGY</sequence>
<evidence type="ECO:0000313" key="7">
    <source>
        <dbReference type="Proteomes" id="UP000244081"/>
    </source>
</evidence>
<keyword evidence="3" id="KW-0408">Iron</keyword>